<keyword evidence="9" id="KW-0496">Mitochondrion</keyword>
<dbReference type="GO" id="GO:0006574">
    <property type="term" value="P:L-valine catabolic process"/>
    <property type="evidence" value="ECO:0007669"/>
    <property type="project" value="TreeGrafter"/>
</dbReference>
<comment type="catalytic activity">
    <reaction evidence="1">
        <text>3-hydroxy-2-methylpropanoyl-CoA + H2O = 3-hydroxy-2-methylpropanoate + CoA + H(+)</text>
        <dbReference type="Rhea" id="RHEA:20888"/>
        <dbReference type="ChEBI" id="CHEBI:11805"/>
        <dbReference type="ChEBI" id="CHEBI:15377"/>
        <dbReference type="ChEBI" id="CHEBI:15378"/>
        <dbReference type="ChEBI" id="CHEBI:57287"/>
        <dbReference type="ChEBI" id="CHEBI:57340"/>
        <dbReference type="EC" id="3.1.2.4"/>
    </reaction>
</comment>
<feature type="compositionally biased region" description="Low complexity" evidence="12">
    <location>
        <begin position="27"/>
        <end position="40"/>
    </location>
</feature>
<evidence type="ECO:0000256" key="8">
    <source>
        <dbReference type="ARBA" id="ARBA00022801"/>
    </source>
</evidence>
<dbReference type="VEuPathDB" id="VectorBase:AALB20_030049"/>
<dbReference type="EC" id="3.1.2.4" evidence="5"/>
<evidence type="ECO:0000256" key="3">
    <source>
        <dbReference type="ARBA" id="ARBA00005109"/>
    </source>
</evidence>
<evidence type="ECO:0000256" key="7">
    <source>
        <dbReference type="ARBA" id="ARBA00022456"/>
    </source>
</evidence>
<reference evidence="14" key="2">
    <citation type="submission" date="2022-08" db="UniProtKB">
        <authorList>
            <consortium name="EnsemblMetazoa"/>
        </authorList>
    </citation>
    <scope>IDENTIFICATION</scope>
    <source>
        <strain evidence="14">STECLA/ALBI9_A</strain>
    </source>
</reference>
<reference evidence="14 15" key="1">
    <citation type="journal article" date="2017" name="G3 (Bethesda)">
        <title>The Physical Genome Mapping of Anopheles albimanus Corrected Scaffold Misassemblies and Identified Interarm Rearrangements in Genus Anopheles.</title>
        <authorList>
            <person name="Artemov G.N."/>
            <person name="Peery A.N."/>
            <person name="Jiang X."/>
            <person name="Tu Z."/>
            <person name="Stegniy V.N."/>
            <person name="Sharakhova M.V."/>
            <person name="Sharakhov I.V."/>
        </authorList>
    </citation>
    <scope>NUCLEOTIDE SEQUENCE [LARGE SCALE GENOMIC DNA]</scope>
    <source>
        <strain evidence="14 15">ALBI9_A</strain>
    </source>
</reference>
<dbReference type="PANTHER" id="PTHR43176">
    <property type="entry name" value="3-HYDROXYISOBUTYRYL-COA HYDROLASE-RELATED"/>
    <property type="match status" value="1"/>
</dbReference>
<dbReference type="SUPFAM" id="SSF52096">
    <property type="entry name" value="ClpP/crotonase"/>
    <property type="match status" value="1"/>
</dbReference>
<dbReference type="GO" id="GO:0003860">
    <property type="term" value="F:3-hydroxyisobutyryl-CoA hydrolase activity"/>
    <property type="evidence" value="ECO:0007669"/>
    <property type="project" value="UniProtKB-EC"/>
</dbReference>
<proteinExistence type="inferred from homology"/>
<dbReference type="FunFam" id="3.90.226.10:FF:000026">
    <property type="entry name" value="3-hydroxyisobutyryl-CoA hydrolase, mitochondrial"/>
    <property type="match status" value="1"/>
</dbReference>
<feature type="compositionally biased region" description="Basic and acidic residues" evidence="12">
    <location>
        <begin position="1"/>
        <end position="16"/>
    </location>
</feature>
<dbReference type="InterPro" id="IPR029045">
    <property type="entry name" value="ClpP/crotonase-like_dom_sf"/>
</dbReference>
<name>A0A182F774_ANOAL</name>
<comment type="subcellular location">
    <subcellularLocation>
        <location evidence="2">Mitochondrion</location>
    </subcellularLocation>
</comment>
<comment type="pathway">
    <text evidence="3">Amino-acid degradation; L-valine degradation.</text>
</comment>
<dbReference type="Pfam" id="PF16113">
    <property type="entry name" value="ECH_2"/>
    <property type="match status" value="1"/>
</dbReference>
<dbReference type="InterPro" id="IPR032259">
    <property type="entry name" value="HIBYL-CoA-H"/>
</dbReference>
<evidence type="ECO:0000256" key="4">
    <source>
        <dbReference type="ARBA" id="ARBA00005254"/>
    </source>
</evidence>
<dbReference type="Proteomes" id="UP000069272">
    <property type="component" value="Chromosome 2R"/>
</dbReference>
<keyword evidence="7" id="KW-0101">Branched-chain amino acid catabolism</keyword>
<dbReference type="PANTHER" id="PTHR43176:SF3">
    <property type="entry name" value="3-HYDROXYISOBUTYRYL-COA HYDROLASE, MITOCHONDRIAL"/>
    <property type="match status" value="1"/>
</dbReference>
<dbReference type="Gene3D" id="3.90.226.10">
    <property type="entry name" value="2-enoyl-CoA Hydratase, Chain A, domain 1"/>
    <property type="match status" value="1"/>
</dbReference>
<evidence type="ECO:0000256" key="6">
    <source>
        <dbReference type="ARBA" id="ARBA00016714"/>
    </source>
</evidence>
<dbReference type="InterPro" id="IPR045004">
    <property type="entry name" value="ECH_dom"/>
</dbReference>
<evidence type="ECO:0000313" key="14">
    <source>
        <dbReference type="EnsemblMetazoa" id="AALB002333-PA"/>
    </source>
</evidence>
<dbReference type="CDD" id="cd06558">
    <property type="entry name" value="crotonase-like"/>
    <property type="match status" value="1"/>
</dbReference>
<evidence type="ECO:0000256" key="10">
    <source>
        <dbReference type="ARBA" id="ARBA00024871"/>
    </source>
</evidence>
<evidence type="ECO:0000256" key="2">
    <source>
        <dbReference type="ARBA" id="ARBA00004173"/>
    </source>
</evidence>
<keyword evidence="8" id="KW-0378">Hydrolase</keyword>
<dbReference type="AlphaFoldDB" id="A0A182F774"/>
<organism evidence="14 15">
    <name type="scientific">Anopheles albimanus</name>
    <name type="common">New world malaria mosquito</name>
    <dbReference type="NCBI Taxonomy" id="7167"/>
    <lineage>
        <taxon>Eukaryota</taxon>
        <taxon>Metazoa</taxon>
        <taxon>Ecdysozoa</taxon>
        <taxon>Arthropoda</taxon>
        <taxon>Hexapoda</taxon>
        <taxon>Insecta</taxon>
        <taxon>Pterygota</taxon>
        <taxon>Neoptera</taxon>
        <taxon>Endopterygota</taxon>
        <taxon>Diptera</taxon>
        <taxon>Nematocera</taxon>
        <taxon>Culicoidea</taxon>
        <taxon>Culicidae</taxon>
        <taxon>Anophelinae</taxon>
        <taxon>Anopheles</taxon>
    </lineage>
</organism>
<dbReference type="GO" id="GO:0005739">
    <property type="term" value="C:mitochondrion"/>
    <property type="evidence" value="ECO:0007669"/>
    <property type="project" value="UniProtKB-SubCell"/>
</dbReference>
<feature type="region of interest" description="Disordered" evidence="12">
    <location>
        <begin position="1"/>
        <end position="40"/>
    </location>
</feature>
<evidence type="ECO:0000256" key="5">
    <source>
        <dbReference type="ARBA" id="ARBA00011915"/>
    </source>
</evidence>
<protein>
    <recommendedName>
        <fullName evidence="6">3-hydroxyisobutyryl-CoA hydrolase, mitochondrial</fullName>
        <ecNumber evidence="5">3.1.2.4</ecNumber>
    </recommendedName>
    <alternativeName>
        <fullName evidence="11">3-hydroxyisobutyryl-coenzyme A hydrolase</fullName>
    </alternativeName>
</protein>
<accession>A0A182F774</accession>
<feature type="region of interest" description="Disordered" evidence="12">
    <location>
        <begin position="167"/>
        <end position="186"/>
    </location>
</feature>
<dbReference type="VEuPathDB" id="VectorBase:AALB20_028337"/>
<evidence type="ECO:0000256" key="12">
    <source>
        <dbReference type="SAM" id="MobiDB-lite"/>
    </source>
</evidence>
<sequence>MDSARRTEGDGMEHEALAASLTGGGKRTSSVSSTTSSTTAGSLLSDVKLPANLSIERLLPHAGPNPVYRPTELAAGGRTSLPAVQPRGKVFNLVPRLVSHGGQSKPATSLHSKEPKFVPFEPYKGAVTPIIPGPNCIPGGGTRVKLTNRNNLDLNVLVSQMSTMTDKELRSTGTVDPSKTDAETAQKERYEHELEELRKERDYFQGQLKFQAQVNSELKNLLVAAVGEDLQTKVNVLTEDKLHLARKLLNSAENLSSHTEQIEFLAGQSEVWRSKFLASSLMVEELARWKASLLQRNGLLLASNKQQLEVISKVREMTIDVLRQLRFLANAKDPLQLQSATVLDLAAECVDIAQQLALQHPGLGIPDSLEGSLAGLESMSEAERLAVQALQCSNQALVPTDDAFRAIVGQAFPSLHSMRSMQQTDTPPTPTSPVDKTIVLRTITARRFGPLWSSVTTSKRTMSSGGAAKEPLVLTEEVGSKGVITLNRPKALNAINLDMVRMIYGAMKSWETSKSLVIVKSVGEKAFCAGGDVRAITESGNVDLAKSFFSTEYGLNALIGNYRPTYIAFIDGITMGGGVGLSVHGKYRIATERTMFAMPETAIGLFPDVGGGYFLPRLEGKLGLYLGLTGFRLKGRDVFKAGVATHYVESKNLPALEQQLLATTSSTEVEKVLERFSEKRDAGVEFVLEKQRKQIDQCFGAPTVEEILKRLEKDGSEWAQSTLKLLHKMSPTSLVVTQKQLELGAKMDLKTCLRMEYRLAVHHAIDSDFKEGVRALLIDRDQKPRWQPASLAEVDPARVEKFFGPLPDGSELVFEDDPASPTNKANL</sequence>
<feature type="domain" description="Enoyl-CoA hydratase/isomerase" evidence="13">
    <location>
        <begin position="482"/>
        <end position="803"/>
    </location>
</feature>
<evidence type="ECO:0000259" key="13">
    <source>
        <dbReference type="Pfam" id="PF16113"/>
    </source>
</evidence>
<dbReference type="EnsemblMetazoa" id="AALB002333-RA">
    <property type="protein sequence ID" value="AALB002333-PA"/>
    <property type="gene ID" value="AALB002333"/>
</dbReference>
<evidence type="ECO:0000256" key="1">
    <source>
        <dbReference type="ARBA" id="ARBA00001709"/>
    </source>
</evidence>
<evidence type="ECO:0000313" key="15">
    <source>
        <dbReference type="Proteomes" id="UP000069272"/>
    </source>
</evidence>
<comment type="function">
    <text evidence="10">Hydrolyzes 3-hydroxyisobutyryl-CoA (HIBYL-CoA), a saline catabolite. Has high activity toward isobutyryl-CoA. Could be an isobutyryl-CoA dehydrogenase that functions in valine catabolism. Also hydrolyzes 3-hydroxypropanoyl-CoA.</text>
</comment>
<feature type="region of interest" description="Disordered" evidence="12">
    <location>
        <begin position="808"/>
        <end position="827"/>
    </location>
</feature>
<evidence type="ECO:0000256" key="11">
    <source>
        <dbReference type="ARBA" id="ARBA00031181"/>
    </source>
</evidence>
<evidence type="ECO:0000256" key="9">
    <source>
        <dbReference type="ARBA" id="ARBA00023128"/>
    </source>
</evidence>
<dbReference type="STRING" id="7167.A0A182F774"/>
<keyword evidence="15" id="KW-1185">Reference proteome</keyword>
<comment type="similarity">
    <text evidence="4">Belongs to the enoyl-CoA hydratase/isomerase family.</text>
</comment>
<dbReference type="NCBIfam" id="NF004127">
    <property type="entry name" value="PRK05617.1"/>
    <property type="match status" value="1"/>
</dbReference>
<dbReference type="VEuPathDB" id="VectorBase:AALB002333"/>